<evidence type="ECO:0000256" key="1">
    <source>
        <dbReference type="ARBA" id="ARBA00000085"/>
    </source>
</evidence>
<dbReference type="InterPro" id="IPR036890">
    <property type="entry name" value="HATPase_C_sf"/>
</dbReference>
<dbReference type="InterPro" id="IPR036097">
    <property type="entry name" value="HisK_dim/P_sf"/>
</dbReference>
<evidence type="ECO:0000256" key="5">
    <source>
        <dbReference type="ARBA" id="ARBA00022679"/>
    </source>
</evidence>
<feature type="domain" description="Histidine kinase" evidence="12">
    <location>
        <begin position="242"/>
        <end position="467"/>
    </location>
</feature>
<gene>
    <name evidence="14" type="ORF">J4H85_06020</name>
</gene>
<keyword evidence="10 11" id="KW-0472">Membrane</keyword>
<dbReference type="InterPro" id="IPR004358">
    <property type="entry name" value="Sig_transdc_His_kin-like_C"/>
</dbReference>
<protein>
    <recommendedName>
        <fullName evidence="3">histidine kinase</fullName>
        <ecNumber evidence="3">2.7.13.3</ecNumber>
    </recommendedName>
</protein>
<dbReference type="InterPro" id="IPR005467">
    <property type="entry name" value="His_kinase_dom"/>
</dbReference>
<dbReference type="CDD" id="cd00082">
    <property type="entry name" value="HisKA"/>
    <property type="match status" value="1"/>
</dbReference>
<dbReference type="Gene3D" id="6.10.340.10">
    <property type="match status" value="1"/>
</dbReference>
<proteinExistence type="predicted"/>
<keyword evidence="4" id="KW-0597">Phosphoprotein</keyword>
<dbReference type="RefSeq" id="WP_208237866.1">
    <property type="nucleotide sequence ID" value="NZ_JAGFBF010000004.1"/>
</dbReference>
<dbReference type="Pfam" id="PF00672">
    <property type="entry name" value="HAMP"/>
    <property type="match status" value="1"/>
</dbReference>
<evidence type="ECO:0000256" key="11">
    <source>
        <dbReference type="SAM" id="Phobius"/>
    </source>
</evidence>
<sequence>MRLRVLGLLSALLALLVVLASITLMLAASRDATRELQINRAASLNRFVELAAEAESNGSADQLDAEMRRYSELYDEGVLVRIGDRYLTSGDLVRGGGELDDTLRRVAMSLPRTELPLVTPWSSAHEFVARPFGTSGQVLGAVVLEVDTGEARADVLQRWLVIMGVAVVSGTVLLLLAWRLTLWILRPIGELRAAVHDFAQTEQARVLDEAGPPELRQLQRAFSAMSTTVTESLEQQRQLIAETSHQLRNPIGALRLRIDTLALVGDEAREHALHTVQLELARVEDLLDAVLRVASAEHRASERNAHGPTDTAAILLLPVIDPVDVVAEELQRLAPLIAHHAAPVRVSGPDRDDVAVRCHRSDFGQIVAELIENALKYAPGAPVDIRISVTGSRATFAVRDHGAGLSADELDRAGARFWRSTKHRAIAGTGLGLTIVSRLAEANAGRFSVRAADGGGLVAALELPCRPEHEVPA</sequence>
<dbReference type="EC" id="2.7.13.3" evidence="3"/>
<dbReference type="PRINTS" id="PR00344">
    <property type="entry name" value="BCTRLSENSOR"/>
</dbReference>
<evidence type="ECO:0000256" key="10">
    <source>
        <dbReference type="ARBA" id="ARBA00023136"/>
    </source>
</evidence>
<feature type="domain" description="HAMP" evidence="13">
    <location>
        <begin position="182"/>
        <end position="234"/>
    </location>
</feature>
<dbReference type="Pfam" id="PF00512">
    <property type="entry name" value="HisKA"/>
    <property type="match status" value="1"/>
</dbReference>
<dbReference type="InterPro" id="IPR003661">
    <property type="entry name" value="HisK_dim/P_dom"/>
</dbReference>
<evidence type="ECO:0000256" key="8">
    <source>
        <dbReference type="ARBA" id="ARBA00022989"/>
    </source>
</evidence>
<dbReference type="SMART" id="SM00388">
    <property type="entry name" value="HisKA"/>
    <property type="match status" value="1"/>
</dbReference>
<keyword evidence="8 11" id="KW-1133">Transmembrane helix</keyword>
<dbReference type="EMBL" id="JAGFBF010000004">
    <property type="protein sequence ID" value="MBO2989549.1"/>
    <property type="molecule type" value="Genomic_DNA"/>
</dbReference>
<dbReference type="SMART" id="SM00387">
    <property type="entry name" value="HATPase_c"/>
    <property type="match status" value="1"/>
</dbReference>
<dbReference type="InterPro" id="IPR003660">
    <property type="entry name" value="HAMP_dom"/>
</dbReference>
<dbReference type="InterPro" id="IPR003594">
    <property type="entry name" value="HATPase_dom"/>
</dbReference>
<reference evidence="14" key="1">
    <citation type="submission" date="2021-03" db="EMBL/GenBank/DDBJ databases">
        <title>Leucobacter chromiisoli sp. nov., isolated from chromium-containing soil of chemical plant.</title>
        <authorList>
            <person name="Xu Z."/>
        </authorList>
    </citation>
    <scope>NUCLEOTIDE SEQUENCE</scope>
    <source>
        <strain evidence="14">K 70/01</strain>
    </source>
</reference>
<evidence type="ECO:0000256" key="7">
    <source>
        <dbReference type="ARBA" id="ARBA00022777"/>
    </source>
</evidence>
<keyword evidence="5" id="KW-0808">Transferase</keyword>
<dbReference type="SUPFAM" id="SSF55874">
    <property type="entry name" value="ATPase domain of HSP90 chaperone/DNA topoisomerase II/histidine kinase"/>
    <property type="match status" value="1"/>
</dbReference>
<dbReference type="PANTHER" id="PTHR45436">
    <property type="entry name" value="SENSOR HISTIDINE KINASE YKOH"/>
    <property type="match status" value="1"/>
</dbReference>
<feature type="transmembrane region" description="Helical" evidence="11">
    <location>
        <begin position="159"/>
        <end position="178"/>
    </location>
</feature>
<dbReference type="InterPro" id="IPR050428">
    <property type="entry name" value="TCS_sensor_his_kinase"/>
</dbReference>
<evidence type="ECO:0000256" key="6">
    <source>
        <dbReference type="ARBA" id="ARBA00022692"/>
    </source>
</evidence>
<dbReference type="PANTHER" id="PTHR45436:SF5">
    <property type="entry name" value="SENSOR HISTIDINE KINASE TRCS"/>
    <property type="match status" value="1"/>
</dbReference>
<evidence type="ECO:0000256" key="2">
    <source>
        <dbReference type="ARBA" id="ARBA00004236"/>
    </source>
</evidence>
<evidence type="ECO:0000259" key="13">
    <source>
        <dbReference type="PROSITE" id="PS50885"/>
    </source>
</evidence>
<evidence type="ECO:0000259" key="12">
    <source>
        <dbReference type="PROSITE" id="PS50109"/>
    </source>
</evidence>
<dbReference type="GO" id="GO:0005886">
    <property type="term" value="C:plasma membrane"/>
    <property type="evidence" value="ECO:0007669"/>
    <property type="project" value="UniProtKB-SubCell"/>
</dbReference>
<name>A0A939TMU7_9MICO</name>
<comment type="subcellular location">
    <subcellularLocation>
        <location evidence="2">Cell membrane</location>
    </subcellularLocation>
</comment>
<dbReference type="SMART" id="SM00304">
    <property type="entry name" value="HAMP"/>
    <property type="match status" value="1"/>
</dbReference>
<dbReference type="Pfam" id="PF02518">
    <property type="entry name" value="HATPase_c"/>
    <property type="match status" value="1"/>
</dbReference>
<evidence type="ECO:0000256" key="9">
    <source>
        <dbReference type="ARBA" id="ARBA00023012"/>
    </source>
</evidence>
<dbReference type="SUPFAM" id="SSF47384">
    <property type="entry name" value="Homodimeric domain of signal transducing histidine kinase"/>
    <property type="match status" value="1"/>
</dbReference>
<evidence type="ECO:0000313" key="14">
    <source>
        <dbReference type="EMBL" id="MBO2989549.1"/>
    </source>
</evidence>
<dbReference type="PROSITE" id="PS50885">
    <property type="entry name" value="HAMP"/>
    <property type="match status" value="1"/>
</dbReference>
<dbReference type="Gene3D" id="3.30.565.10">
    <property type="entry name" value="Histidine kinase-like ATPase, C-terminal domain"/>
    <property type="match status" value="1"/>
</dbReference>
<dbReference type="CDD" id="cd00075">
    <property type="entry name" value="HATPase"/>
    <property type="match status" value="1"/>
</dbReference>
<evidence type="ECO:0000256" key="4">
    <source>
        <dbReference type="ARBA" id="ARBA00022553"/>
    </source>
</evidence>
<comment type="catalytic activity">
    <reaction evidence="1">
        <text>ATP + protein L-histidine = ADP + protein N-phospho-L-histidine.</text>
        <dbReference type="EC" id="2.7.13.3"/>
    </reaction>
</comment>
<dbReference type="AlphaFoldDB" id="A0A939TMU7"/>
<dbReference type="Proteomes" id="UP000668403">
    <property type="component" value="Unassembled WGS sequence"/>
</dbReference>
<keyword evidence="7 14" id="KW-0418">Kinase</keyword>
<keyword evidence="6 11" id="KW-0812">Transmembrane</keyword>
<evidence type="ECO:0000313" key="15">
    <source>
        <dbReference type="Proteomes" id="UP000668403"/>
    </source>
</evidence>
<dbReference type="PROSITE" id="PS50109">
    <property type="entry name" value="HIS_KIN"/>
    <property type="match status" value="1"/>
</dbReference>
<comment type="caution">
    <text evidence="14">The sequence shown here is derived from an EMBL/GenBank/DDBJ whole genome shotgun (WGS) entry which is preliminary data.</text>
</comment>
<keyword evidence="15" id="KW-1185">Reference proteome</keyword>
<organism evidence="14 15">
    <name type="scientific">Leucobacter tardus</name>
    <dbReference type="NCBI Taxonomy" id="501483"/>
    <lineage>
        <taxon>Bacteria</taxon>
        <taxon>Bacillati</taxon>
        <taxon>Actinomycetota</taxon>
        <taxon>Actinomycetes</taxon>
        <taxon>Micrococcales</taxon>
        <taxon>Microbacteriaceae</taxon>
        <taxon>Leucobacter</taxon>
    </lineage>
</organism>
<accession>A0A939TMU7</accession>
<dbReference type="GO" id="GO:0000155">
    <property type="term" value="F:phosphorelay sensor kinase activity"/>
    <property type="evidence" value="ECO:0007669"/>
    <property type="project" value="InterPro"/>
</dbReference>
<dbReference type="Gene3D" id="1.10.287.130">
    <property type="match status" value="1"/>
</dbReference>
<evidence type="ECO:0000256" key="3">
    <source>
        <dbReference type="ARBA" id="ARBA00012438"/>
    </source>
</evidence>
<keyword evidence="9" id="KW-0902">Two-component regulatory system</keyword>